<feature type="compositionally biased region" description="Polar residues" evidence="1">
    <location>
        <begin position="97"/>
        <end position="109"/>
    </location>
</feature>
<feature type="region of interest" description="Disordered" evidence="1">
    <location>
        <begin position="81"/>
        <end position="109"/>
    </location>
</feature>
<evidence type="ECO:0000313" key="2">
    <source>
        <dbReference type="EMBL" id="MAA13583.1"/>
    </source>
</evidence>
<feature type="compositionally biased region" description="Basic and acidic residues" evidence="1">
    <location>
        <begin position="81"/>
        <end position="93"/>
    </location>
</feature>
<reference evidence="2" key="1">
    <citation type="journal article" date="2017" name="Parasit. Vectors">
        <title>Sialotranscriptomics of Rhipicephalus zambeziensis reveals intricate expression profiles of secretory proteins and suggests tight temporal transcriptional regulation during blood-feeding.</title>
        <authorList>
            <person name="de Castro M.H."/>
            <person name="de Klerk D."/>
            <person name="Pienaar R."/>
            <person name="Rees D.J.G."/>
            <person name="Mans B.J."/>
        </authorList>
    </citation>
    <scope>NUCLEOTIDE SEQUENCE</scope>
    <source>
        <tissue evidence="2">Salivary glands</tissue>
    </source>
</reference>
<sequence length="109" mass="12185">MRLVRICEDGSRSTVRLTSLLKILCQTSKARRSNIAARGSIVIMAKAGICPVLHCASRILRKLLRLCSWCSFFRRIQSLRQDDPSSARVREADGSLSPVSNTDSFTVKF</sequence>
<dbReference type="AlphaFoldDB" id="A0A224YH97"/>
<accession>A0A224YH97</accession>
<protein>
    <submittedName>
        <fullName evidence="2">Uncharacterized protein</fullName>
    </submittedName>
</protein>
<evidence type="ECO:0000256" key="1">
    <source>
        <dbReference type="SAM" id="MobiDB-lite"/>
    </source>
</evidence>
<name>A0A224YH97_9ACAR</name>
<proteinExistence type="predicted"/>
<organism evidence="2">
    <name type="scientific">Rhipicephalus zambeziensis</name>
    <dbReference type="NCBI Taxonomy" id="60191"/>
    <lineage>
        <taxon>Eukaryota</taxon>
        <taxon>Metazoa</taxon>
        <taxon>Ecdysozoa</taxon>
        <taxon>Arthropoda</taxon>
        <taxon>Chelicerata</taxon>
        <taxon>Arachnida</taxon>
        <taxon>Acari</taxon>
        <taxon>Parasitiformes</taxon>
        <taxon>Ixodida</taxon>
        <taxon>Ixodoidea</taxon>
        <taxon>Ixodidae</taxon>
        <taxon>Rhipicephalinae</taxon>
        <taxon>Rhipicephalus</taxon>
        <taxon>Rhipicephalus</taxon>
    </lineage>
</organism>
<dbReference type="EMBL" id="GFPF01002437">
    <property type="protein sequence ID" value="MAA13583.1"/>
    <property type="molecule type" value="Transcribed_RNA"/>
</dbReference>